<evidence type="ECO:0000256" key="1">
    <source>
        <dbReference type="SAM" id="Phobius"/>
    </source>
</evidence>
<reference evidence="2 3" key="1">
    <citation type="submission" date="2019-02" db="EMBL/GenBank/DDBJ databases">
        <title>Kribbella capetownensis sp. nov. and Kribbella speibonae sp. nov., isolated from soil.</title>
        <authorList>
            <person name="Curtis S.M."/>
            <person name="Norton I."/>
            <person name="Everest G.J."/>
            <person name="Meyers P.R."/>
        </authorList>
    </citation>
    <scope>NUCLEOTIDE SEQUENCE [LARGE SCALE GENOMIC DNA]</scope>
    <source>
        <strain evidence="2 3">YM55</strain>
    </source>
</reference>
<feature type="transmembrane region" description="Helical" evidence="1">
    <location>
        <begin position="142"/>
        <end position="161"/>
    </location>
</feature>
<name>A0A4R0J041_9ACTN</name>
<dbReference type="EMBL" id="SJKC01000002">
    <property type="protein sequence ID" value="TCC38334.1"/>
    <property type="molecule type" value="Genomic_DNA"/>
</dbReference>
<gene>
    <name evidence="2" type="ORF">E0H92_18045</name>
</gene>
<sequence>MSFLSLPLLWAAKVILPPLGQGPCPRGAYCPAEVLGSTDPLGLVVAAAVAEFVVIGCYLALASTRSTLDLRTGLRWLPVAAAVVALAVGFFGWLMNSNSRLDEDLDLREGSSSTESAFALLLFLWLLTPVILYGVRRGDRRAVVPVVIGLAPTAVCGVLLISEHLLNPLPAIMLVVGVLTALLVRRRH</sequence>
<proteinExistence type="predicted"/>
<dbReference type="Proteomes" id="UP000294225">
    <property type="component" value="Unassembled WGS sequence"/>
</dbReference>
<feature type="transmembrane region" description="Helical" evidence="1">
    <location>
        <begin position="41"/>
        <end position="61"/>
    </location>
</feature>
<feature type="transmembrane region" description="Helical" evidence="1">
    <location>
        <begin position="73"/>
        <end position="96"/>
    </location>
</feature>
<dbReference type="RefSeq" id="WP_131497005.1">
    <property type="nucleotide sequence ID" value="NZ_SJKC01000002.1"/>
</dbReference>
<keyword evidence="1" id="KW-0812">Transmembrane</keyword>
<evidence type="ECO:0000313" key="3">
    <source>
        <dbReference type="Proteomes" id="UP000294225"/>
    </source>
</evidence>
<dbReference type="AlphaFoldDB" id="A0A4R0J041"/>
<keyword evidence="1" id="KW-0472">Membrane</keyword>
<feature type="transmembrane region" description="Helical" evidence="1">
    <location>
        <begin position="167"/>
        <end position="184"/>
    </location>
</feature>
<feature type="transmembrane region" description="Helical" evidence="1">
    <location>
        <begin position="116"/>
        <end position="135"/>
    </location>
</feature>
<accession>A0A4R0J041</accession>
<organism evidence="2 3">
    <name type="scientific">Kribbella speibonae</name>
    <dbReference type="NCBI Taxonomy" id="1572660"/>
    <lineage>
        <taxon>Bacteria</taxon>
        <taxon>Bacillati</taxon>
        <taxon>Actinomycetota</taxon>
        <taxon>Actinomycetes</taxon>
        <taxon>Propionibacteriales</taxon>
        <taxon>Kribbellaceae</taxon>
        <taxon>Kribbella</taxon>
    </lineage>
</organism>
<keyword evidence="1" id="KW-1133">Transmembrane helix</keyword>
<comment type="caution">
    <text evidence="2">The sequence shown here is derived from an EMBL/GenBank/DDBJ whole genome shotgun (WGS) entry which is preliminary data.</text>
</comment>
<protein>
    <submittedName>
        <fullName evidence="2">Uncharacterized protein</fullName>
    </submittedName>
</protein>
<evidence type="ECO:0000313" key="2">
    <source>
        <dbReference type="EMBL" id="TCC38334.1"/>
    </source>
</evidence>